<proteinExistence type="predicted"/>
<evidence type="ECO:0000313" key="2">
    <source>
        <dbReference type="Proteomes" id="UP000192578"/>
    </source>
</evidence>
<gene>
    <name evidence="1" type="ORF">BV898_11450</name>
</gene>
<evidence type="ECO:0008006" key="3">
    <source>
        <dbReference type="Google" id="ProtNLM"/>
    </source>
</evidence>
<dbReference type="AlphaFoldDB" id="A0A1W0WGK6"/>
<dbReference type="OrthoDB" id="498204at2759"/>
<accession>A0A1W0WGK6</accession>
<dbReference type="Gene3D" id="3.50.50.60">
    <property type="entry name" value="FAD/NAD(P)-binding domain"/>
    <property type="match status" value="1"/>
</dbReference>
<dbReference type="InterPro" id="IPR036188">
    <property type="entry name" value="FAD/NAD-bd_sf"/>
</dbReference>
<dbReference type="Proteomes" id="UP000192578">
    <property type="component" value="Unassembled WGS sequence"/>
</dbReference>
<organism evidence="1 2">
    <name type="scientific">Hypsibius exemplaris</name>
    <name type="common">Freshwater tardigrade</name>
    <dbReference type="NCBI Taxonomy" id="2072580"/>
    <lineage>
        <taxon>Eukaryota</taxon>
        <taxon>Metazoa</taxon>
        <taxon>Ecdysozoa</taxon>
        <taxon>Tardigrada</taxon>
        <taxon>Eutardigrada</taxon>
        <taxon>Parachela</taxon>
        <taxon>Hypsibioidea</taxon>
        <taxon>Hypsibiidae</taxon>
        <taxon>Hypsibius</taxon>
    </lineage>
</organism>
<evidence type="ECO:0000313" key="1">
    <source>
        <dbReference type="EMBL" id="OQV14331.1"/>
    </source>
</evidence>
<sequence>MPPCPRSRAAVCQSGASVALWGSLWPIRLTEAGWNDVVILEQNIALGGSTVLSAGLMRRLAPSFLATQGVGVYESGIRAIIKKGYDIGLHRSGSLVLPEFRTRFHRSSAVNILPQKRLDSKAR</sequence>
<comment type="caution">
    <text evidence="1">The sequence shown here is derived from an EMBL/GenBank/DDBJ whole genome shotgun (WGS) entry which is preliminary data.</text>
</comment>
<keyword evidence="2" id="KW-1185">Reference proteome</keyword>
<reference evidence="2" key="1">
    <citation type="submission" date="2017-01" db="EMBL/GenBank/DDBJ databases">
        <title>Comparative genomics of anhydrobiosis in the tardigrade Hypsibius dujardini.</title>
        <authorList>
            <person name="Yoshida Y."/>
            <person name="Koutsovoulos G."/>
            <person name="Laetsch D."/>
            <person name="Stevens L."/>
            <person name="Kumar S."/>
            <person name="Horikawa D."/>
            <person name="Ishino K."/>
            <person name="Komine S."/>
            <person name="Tomita M."/>
            <person name="Blaxter M."/>
            <person name="Arakawa K."/>
        </authorList>
    </citation>
    <scope>NUCLEOTIDE SEQUENCE [LARGE SCALE GENOMIC DNA]</scope>
    <source>
        <strain evidence="2">Z151</strain>
    </source>
</reference>
<protein>
    <recommendedName>
        <fullName evidence="3">FAD dependent oxidoreductase domain-containing protein</fullName>
    </recommendedName>
</protein>
<dbReference type="EMBL" id="MTYJ01000106">
    <property type="protein sequence ID" value="OQV14331.1"/>
    <property type="molecule type" value="Genomic_DNA"/>
</dbReference>
<name>A0A1W0WGK6_HYPEX</name>